<name>A0A9X7J124_9FIRM</name>
<sequence>MAILSLLLSAGDQPLIIDQPEDDLDNRYVYEVVVQLLRQRKFFRQIIVATHNANIPVNGDAELIVAFGVENRLGTVISAGSIDQSEIKEHVSTIMEGSAEAFRLRRERYGY</sequence>
<organism evidence="1 2">
    <name type="scientific">Neomoorella stamsii</name>
    <dbReference type="NCBI Taxonomy" id="1266720"/>
    <lineage>
        <taxon>Bacteria</taxon>
        <taxon>Bacillati</taxon>
        <taxon>Bacillota</taxon>
        <taxon>Clostridia</taxon>
        <taxon>Neomoorellales</taxon>
        <taxon>Neomoorellaceae</taxon>
        <taxon>Neomoorella</taxon>
    </lineage>
</organism>
<dbReference type="InterPro" id="IPR027417">
    <property type="entry name" value="P-loop_NTPase"/>
</dbReference>
<reference evidence="1 2" key="1">
    <citation type="submission" date="2018-03" db="EMBL/GenBank/DDBJ databases">
        <title>Genome sequence of Moorella stamsii DSM 26217.</title>
        <authorList>
            <person name="Poehlein A."/>
            <person name="Daniel R."/>
        </authorList>
    </citation>
    <scope>NUCLEOTIDE SEQUENCE [LARGE SCALE GENOMIC DNA]</scope>
    <source>
        <strain evidence="2">DSM 26217</strain>
    </source>
</reference>
<gene>
    <name evidence="1" type="ORF">MOST_31070</name>
</gene>
<dbReference type="AlphaFoldDB" id="A0A9X7J124"/>
<protein>
    <recommendedName>
        <fullName evidence="3">ATPase AAA-type core domain-containing protein</fullName>
    </recommendedName>
</protein>
<dbReference type="EMBL" id="PVXL01000076">
    <property type="protein sequence ID" value="PRR69227.1"/>
    <property type="molecule type" value="Genomic_DNA"/>
</dbReference>
<comment type="caution">
    <text evidence="1">The sequence shown here is derived from an EMBL/GenBank/DDBJ whole genome shotgun (WGS) entry which is preliminary data.</text>
</comment>
<evidence type="ECO:0000313" key="2">
    <source>
        <dbReference type="Proteomes" id="UP000239430"/>
    </source>
</evidence>
<dbReference type="Proteomes" id="UP000239430">
    <property type="component" value="Unassembled WGS sequence"/>
</dbReference>
<dbReference type="RefSeq" id="WP_054937078.1">
    <property type="nucleotide sequence ID" value="NZ_PVXL01000076.1"/>
</dbReference>
<evidence type="ECO:0000313" key="1">
    <source>
        <dbReference type="EMBL" id="PRR69227.1"/>
    </source>
</evidence>
<accession>A0A9X7J124</accession>
<dbReference type="Gene3D" id="3.40.50.300">
    <property type="entry name" value="P-loop containing nucleotide triphosphate hydrolases"/>
    <property type="match status" value="1"/>
</dbReference>
<evidence type="ECO:0008006" key="3">
    <source>
        <dbReference type="Google" id="ProtNLM"/>
    </source>
</evidence>
<proteinExistence type="predicted"/>
<keyword evidence="2" id="KW-1185">Reference proteome</keyword>